<dbReference type="RefSeq" id="WP_094485390.1">
    <property type="nucleotide sequence ID" value="NZ_NOXX01000151.1"/>
</dbReference>
<name>A0A256A045_9FLAO</name>
<evidence type="ECO:0000313" key="3">
    <source>
        <dbReference type="Proteomes" id="UP000216035"/>
    </source>
</evidence>
<evidence type="ECO:0000313" key="2">
    <source>
        <dbReference type="EMBL" id="OYQ47167.1"/>
    </source>
</evidence>
<evidence type="ECO:0000259" key="1">
    <source>
        <dbReference type="Pfam" id="PF10988"/>
    </source>
</evidence>
<feature type="domain" description="Putative auto-transporter adhesin head GIN" evidence="1">
    <location>
        <begin position="31"/>
        <end position="197"/>
    </location>
</feature>
<keyword evidence="3" id="KW-1185">Reference proteome</keyword>
<dbReference type="Pfam" id="PF10988">
    <property type="entry name" value="DUF2807"/>
    <property type="match status" value="1"/>
</dbReference>
<dbReference type="AlphaFoldDB" id="A0A256A045"/>
<organism evidence="2 3">
    <name type="scientific">Flavobacterium aurantiibacter</name>
    <dbReference type="NCBI Taxonomy" id="2023067"/>
    <lineage>
        <taxon>Bacteria</taxon>
        <taxon>Pseudomonadati</taxon>
        <taxon>Bacteroidota</taxon>
        <taxon>Flavobacteriia</taxon>
        <taxon>Flavobacteriales</taxon>
        <taxon>Flavobacteriaceae</taxon>
        <taxon>Flavobacterium</taxon>
    </lineage>
</organism>
<reference evidence="2 3" key="1">
    <citation type="submission" date="2017-07" db="EMBL/GenBank/DDBJ databases">
        <title>Flavobacterium cyanobacteriorum sp. nov., isolated from cyanobacterial aggregates in a eutrophic lake.</title>
        <authorList>
            <person name="Cai H."/>
        </authorList>
    </citation>
    <scope>NUCLEOTIDE SEQUENCE [LARGE SCALE GENOMIC DNA]</scope>
    <source>
        <strain evidence="2 3">TH167</strain>
    </source>
</reference>
<comment type="caution">
    <text evidence="2">The sequence shown here is derived from an EMBL/GenBank/DDBJ whole genome shotgun (WGS) entry which is preliminary data.</text>
</comment>
<dbReference type="InterPro" id="IPR021255">
    <property type="entry name" value="DUF2807"/>
</dbReference>
<dbReference type="Gene3D" id="2.160.20.120">
    <property type="match status" value="1"/>
</dbReference>
<dbReference type="Proteomes" id="UP000216035">
    <property type="component" value="Unassembled WGS sequence"/>
</dbReference>
<gene>
    <name evidence="2" type="ORF">CHX27_03540</name>
</gene>
<sequence>MKILIHTTVAFLLSLFSYSQGTVEKKFDYKNFDKVYLQGLNADTQISIGKTWSVRVEGPEESVNNLEMVYTAGEYKLEIKNKPVKLNYKKNQKPTTIYITMPEASVIAQSGNGDLAVKGIVGKYFRLEQEGNGDCSLSGAIDSFDLEKGGNVDLKAGDFSAKNLKFSVGGNGNATVNVSGKLSGKLAGNGDLINRGSARCTDCKKNGNGAFIYR</sequence>
<protein>
    <recommendedName>
        <fullName evidence="1">Putative auto-transporter adhesin head GIN domain-containing protein</fullName>
    </recommendedName>
</protein>
<dbReference type="EMBL" id="NOXX01000151">
    <property type="protein sequence ID" value="OYQ47167.1"/>
    <property type="molecule type" value="Genomic_DNA"/>
</dbReference>
<dbReference type="OrthoDB" id="945689at2"/>
<proteinExistence type="predicted"/>
<accession>A0A256A045</accession>